<dbReference type="PROSITE" id="PS00751">
    <property type="entry name" value="TCP1_2"/>
    <property type="match status" value="1"/>
</dbReference>
<dbReference type="InterPro" id="IPR002194">
    <property type="entry name" value="Chaperonin_TCP-1_CS"/>
</dbReference>
<comment type="function">
    <text evidence="1">Molecular chaperone; assists the folding of proteins upon ATP hydrolysis.</text>
</comment>
<protein>
    <recommendedName>
        <fullName evidence="9">CCT-beta</fullName>
    </recommendedName>
</protein>
<dbReference type="PROSITE" id="PS00995">
    <property type="entry name" value="TCP1_3"/>
    <property type="match status" value="1"/>
</dbReference>
<name>A0A507D9N0_9FUNG</name>
<dbReference type="GO" id="GO:0016887">
    <property type="term" value="F:ATP hydrolysis activity"/>
    <property type="evidence" value="ECO:0007669"/>
    <property type="project" value="InterPro"/>
</dbReference>
<dbReference type="InterPro" id="IPR017998">
    <property type="entry name" value="Chaperone_TCP-1"/>
</dbReference>
<accession>A0A507D9N0</accession>
<keyword evidence="8 10" id="KW-0143">Chaperone</keyword>
<dbReference type="VEuPathDB" id="FungiDB:SeMB42_g03086"/>
<evidence type="ECO:0000256" key="5">
    <source>
        <dbReference type="ARBA" id="ARBA00022490"/>
    </source>
</evidence>
<comment type="similarity">
    <text evidence="3 10">Belongs to the TCP-1 chaperonin family.</text>
</comment>
<dbReference type="SUPFAM" id="SSF48592">
    <property type="entry name" value="GroEL equatorial domain-like"/>
    <property type="match status" value="1"/>
</dbReference>
<gene>
    <name evidence="11" type="ORF">SeLEV6574_g06384</name>
    <name evidence="12" type="ORF">SeMB42_g03086</name>
</gene>
<dbReference type="FunFam" id="3.30.260.10:FF:000025">
    <property type="entry name" value="Chaperonin containing TCP1 subunit 2"/>
    <property type="match status" value="1"/>
</dbReference>
<evidence type="ECO:0000256" key="4">
    <source>
        <dbReference type="ARBA" id="ARBA00011381"/>
    </source>
</evidence>
<proteinExistence type="inferred from homology"/>
<dbReference type="PROSITE" id="PS00750">
    <property type="entry name" value="TCP1_1"/>
    <property type="match status" value="1"/>
</dbReference>
<keyword evidence="13" id="KW-1185">Reference proteome</keyword>
<evidence type="ECO:0000256" key="8">
    <source>
        <dbReference type="ARBA" id="ARBA00023186"/>
    </source>
</evidence>
<keyword evidence="6 10" id="KW-0547">Nucleotide-binding</keyword>
<dbReference type="CDD" id="cd03336">
    <property type="entry name" value="TCP1_beta"/>
    <property type="match status" value="1"/>
</dbReference>
<dbReference type="Proteomes" id="UP000317494">
    <property type="component" value="Unassembled WGS sequence"/>
</dbReference>
<dbReference type="Gene3D" id="3.50.7.10">
    <property type="entry name" value="GroEL"/>
    <property type="match status" value="1"/>
</dbReference>
<dbReference type="NCBIfam" id="TIGR02341">
    <property type="entry name" value="chap_CCT_beta"/>
    <property type="match status" value="1"/>
</dbReference>
<sequence>MAGTMGPVQIFGDNASEERAENARLSSFVGAIAVGDLVKSTLGPKGMDKILSSMTKGEIMVTNDGATILKSIALDNAAAKVLVNISKVQDDEVGDGTTSVCVLAAELLREGEKLVAQKIHPQTVIEGYRIASAAAYKALEAAAVDNSKDSERFRRDLINIAKTTLSSKVLSQDKEYFAKLAVDAVLRLKGSTNLDNIQIIKKPGGKLIDSYLAEGFILDKKIGVNQPKRIENAKILVANTPMDYDKIKIFGARVKVDATGKLAELERAEREKMKAKVDKIKAHGINCFVNRQLIYNWPEQLFADAGIMSIEHADFDGIERLALVTGGEIASTFDHPELVKLGRCDLIEEIIIGEDKLIKFSGVAAGEACTVVLRGATTQLLDEAERSLHDALCVLSQTVQEPRTVLGGGCAEMLMAKVVDEVAVKTPGKRAIAVESFAKALRQLPTILADNAGYDSADLVAQLRAAHAEGQPTAGLNMYEGTIGDMSEAGLGITESFKLKRQVLLSASEAAELILRVDDIIRCAPRQRERE</sequence>
<dbReference type="Gene3D" id="3.30.260.10">
    <property type="entry name" value="TCP-1-like chaperonin intermediate domain"/>
    <property type="match status" value="1"/>
</dbReference>
<evidence type="ECO:0000256" key="10">
    <source>
        <dbReference type="RuleBase" id="RU004187"/>
    </source>
</evidence>
<dbReference type="GO" id="GO:0140662">
    <property type="term" value="F:ATP-dependent protein folding chaperone"/>
    <property type="evidence" value="ECO:0007669"/>
    <property type="project" value="InterPro"/>
</dbReference>
<dbReference type="GO" id="GO:0005832">
    <property type="term" value="C:chaperonin-containing T-complex"/>
    <property type="evidence" value="ECO:0007669"/>
    <property type="project" value="InterPro"/>
</dbReference>
<evidence type="ECO:0000313" key="14">
    <source>
        <dbReference type="Proteomes" id="UP000320475"/>
    </source>
</evidence>
<dbReference type="PRINTS" id="PR00304">
    <property type="entry name" value="TCOMPLEXTCP1"/>
</dbReference>
<evidence type="ECO:0000256" key="7">
    <source>
        <dbReference type="ARBA" id="ARBA00022840"/>
    </source>
</evidence>
<dbReference type="FunFam" id="3.50.7.10:FF:000002">
    <property type="entry name" value="T-complex protein 1 subunit beta"/>
    <property type="match status" value="1"/>
</dbReference>
<dbReference type="InterPro" id="IPR002423">
    <property type="entry name" value="Cpn60/GroEL/TCP-1"/>
</dbReference>
<organism evidence="12 13">
    <name type="scientific">Synchytrium endobioticum</name>
    <dbReference type="NCBI Taxonomy" id="286115"/>
    <lineage>
        <taxon>Eukaryota</taxon>
        <taxon>Fungi</taxon>
        <taxon>Fungi incertae sedis</taxon>
        <taxon>Chytridiomycota</taxon>
        <taxon>Chytridiomycota incertae sedis</taxon>
        <taxon>Chytridiomycetes</taxon>
        <taxon>Synchytriales</taxon>
        <taxon>Synchytriaceae</taxon>
        <taxon>Synchytrium</taxon>
    </lineage>
</organism>
<evidence type="ECO:0000256" key="6">
    <source>
        <dbReference type="ARBA" id="ARBA00022741"/>
    </source>
</evidence>
<comment type="subcellular location">
    <subcellularLocation>
        <location evidence="2">Cytoplasm</location>
    </subcellularLocation>
</comment>
<dbReference type="STRING" id="286115.A0A507D9N0"/>
<evidence type="ECO:0000313" key="13">
    <source>
        <dbReference type="Proteomes" id="UP000317494"/>
    </source>
</evidence>
<dbReference type="OrthoDB" id="10248520at2759"/>
<dbReference type="GO" id="GO:0005524">
    <property type="term" value="F:ATP binding"/>
    <property type="evidence" value="ECO:0007669"/>
    <property type="project" value="UniProtKB-KW"/>
</dbReference>
<evidence type="ECO:0000256" key="2">
    <source>
        <dbReference type="ARBA" id="ARBA00004496"/>
    </source>
</evidence>
<keyword evidence="5" id="KW-0963">Cytoplasm</keyword>
<dbReference type="Proteomes" id="UP000320475">
    <property type="component" value="Unassembled WGS sequence"/>
</dbReference>
<dbReference type="FunFam" id="1.10.560.10:FF:000017">
    <property type="entry name" value="T-complex protein 1 subunit eta"/>
    <property type="match status" value="1"/>
</dbReference>
<dbReference type="InterPro" id="IPR012716">
    <property type="entry name" value="Chap_CCT_beta"/>
</dbReference>
<dbReference type="InterPro" id="IPR053374">
    <property type="entry name" value="TCP-1_chaperonin"/>
</dbReference>
<dbReference type="AlphaFoldDB" id="A0A507D9N0"/>
<dbReference type="InterPro" id="IPR027409">
    <property type="entry name" value="GroEL-like_apical_dom_sf"/>
</dbReference>
<comment type="subunit">
    <text evidence="4">Component of the T-complex protein 1 (TCP1) complex.</text>
</comment>
<evidence type="ECO:0000256" key="1">
    <source>
        <dbReference type="ARBA" id="ARBA00002912"/>
    </source>
</evidence>
<dbReference type="InterPro" id="IPR027410">
    <property type="entry name" value="TCP-1-like_intermed_sf"/>
</dbReference>
<dbReference type="Pfam" id="PF00118">
    <property type="entry name" value="Cpn60_TCP1"/>
    <property type="match status" value="1"/>
</dbReference>
<dbReference type="Gene3D" id="1.10.560.10">
    <property type="entry name" value="GroEL-like equatorial domain"/>
    <property type="match status" value="1"/>
</dbReference>
<evidence type="ECO:0000313" key="11">
    <source>
        <dbReference type="EMBL" id="TPX40832.1"/>
    </source>
</evidence>
<evidence type="ECO:0000313" key="12">
    <source>
        <dbReference type="EMBL" id="TPX48234.1"/>
    </source>
</evidence>
<dbReference type="InterPro" id="IPR027413">
    <property type="entry name" value="GROEL-like_equatorial_sf"/>
</dbReference>
<dbReference type="EMBL" id="QEAM01000358">
    <property type="protein sequence ID" value="TPX40832.1"/>
    <property type="molecule type" value="Genomic_DNA"/>
</dbReference>
<dbReference type="GO" id="GO:0051082">
    <property type="term" value="F:unfolded protein binding"/>
    <property type="evidence" value="ECO:0007669"/>
    <property type="project" value="InterPro"/>
</dbReference>
<comment type="caution">
    <text evidence="12">The sequence shown here is derived from an EMBL/GenBank/DDBJ whole genome shotgun (WGS) entry which is preliminary data.</text>
</comment>
<dbReference type="PANTHER" id="PTHR11353">
    <property type="entry name" value="CHAPERONIN"/>
    <property type="match status" value="1"/>
</dbReference>
<dbReference type="SUPFAM" id="SSF54849">
    <property type="entry name" value="GroEL-intermediate domain like"/>
    <property type="match status" value="1"/>
</dbReference>
<dbReference type="SUPFAM" id="SSF52029">
    <property type="entry name" value="GroEL apical domain-like"/>
    <property type="match status" value="1"/>
</dbReference>
<dbReference type="EMBL" id="QEAN01000104">
    <property type="protein sequence ID" value="TPX48234.1"/>
    <property type="molecule type" value="Genomic_DNA"/>
</dbReference>
<reference evidence="13 14" key="1">
    <citation type="journal article" date="2019" name="Sci. Rep.">
        <title>Comparative genomics of chytrid fungi reveal insights into the obligate biotrophic and pathogenic lifestyle of Synchytrium endobioticum.</title>
        <authorList>
            <person name="van de Vossenberg B.T.L.H."/>
            <person name="Warris S."/>
            <person name="Nguyen H.D.T."/>
            <person name="van Gent-Pelzer M.P.E."/>
            <person name="Joly D.L."/>
            <person name="van de Geest H.C."/>
            <person name="Bonants P.J.M."/>
            <person name="Smith D.S."/>
            <person name="Levesque C.A."/>
            <person name="van der Lee T.A.J."/>
        </authorList>
    </citation>
    <scope>NUCLEOTIDE SEQUENCE [LARGE SCALE GENOMIC DNA]</scope>
    <source>
        <strain evidence="11 14">LEV6574</strain>
        <strain evidence="12 13">MB42</strain>
    </source>
</reference>
<evidence type="ECO:0000256" key="9">
    <source>
        <dbReference type="ARBA" id="ARBA00033237"/>
    </source>
</evidence>
<keyword evidence="7 10" id="KW-0067">ATP-binding</keyword>
<evidence type="ECO:0000256" key="3">
    <source>
        <dbReference type="ARBA" id="ARBA00008020"/>
    </source>
</evidence>
<dbReference type="NCBIfam" id="NF041083">
    <property type="entry name" value="thermosome_beta"/>
    <property type="match status" value="1"/>
</dbReference>